<proteinExistence type="predicted"/>
<dbReference type="AlphaFoldDB" id="A0A7M2WXH1"/>
<gene>
    <name evidence="1" type="ORF">IPV69_02315</name>
</gene>
<dbReference type="InterPro" id="IPR023374">
    <property type="entry name" value="AttH-like_dom_sf"/>
</dbReference>
<sequence>MNVLPLFTPPADPDAWHHVTAPGGYEWWYFDAEDVSGRIQIVAIFLEGFVFHPGYLRRYASFLRRPTRRSPPTAGDFPCAYFVVYEDGKIAAQFMSQVAPTDFAASAERTDVRIGPNHVGRDPDGTLRLKLLGTPWKLTWQGPKLLGDQVLSAELTFRPRVPGPAMERTFLSRKLSGAEHQWVIADPMCQVNGTIRFGPKGGASDAVREIAFAGRGYHDHNYGTAPIGPGLKRWVWGRAIADDQMYTFHFARARNAELADEIHLVRADVSGRTELAVSHAAVDWSRRTAVGLAYPQTIHFPSYLKLTSPRVVDSAPFYMRLIYEAELEGSRQTTAFCEVAYPHRLRWPVLGRMIEMSIHKTG</sequence>
<dbReference type="RefSeq" id="WP_206293304.1">
    <property type="nucleotide sequence ID" value="NZ_CP063458.1"/>
</dbReference>
<evidence type="ECO:0008006" key="3">
    <source>
        <dbReference type="Google" id="ProtNLM"/>
    </source>
</evidence>
<dbReference type="KEGG" id="hbs:IPV69_02315"/>
<dbReference type="SUPFAM" id="SSF159245">
    <property type="entry name" value="AttH-like"/>
    <property type="match status" value="1"/>
</dbReference>
<accession>A0A7M2WXH1</accession>
<protein>
    <recommendedName>
        <fullName evidence="3">Carotenoid 1,2-hydratase</fullName>
    </recommendedName>
</protein>
<dbReference type="Proteomes" id="UP000593765">
    <property type="component" value="Chromosome"/>
</dbReference>
<evidence type="ECO:0000313" key="2">
    <source>
        <dbReference type="Proteomes" id="UP000593765"/>
    </source>
</evidence>
<name>A0A7M2WXH1_9BACT</name>
<evidence type="ECO:0000313" key="1">
    <source>
        <dbReference type="EMBL" id="QOV90228.1"/>
    </source>
</evidence>
<organism evidence="1 2">
    <name type="scientific">Humisphaera borealis</name>
    <dbReference type="NCBI Taxonomy" id="2807512"/>
    <lineage>
        <taxon>Bacteria</taxon>
        <taxon>Pseudomonadati</taxon>
        <taxon>Planctomycetota</taxon>
        <taxon>Phycisphaerae</taxon>
        <taxon>Tepidisphaerales</taxon>
        <taxon>Tepidisphaeraceae</taxon>
        <taxon>Humisphaera</taxon>
    </lineage>
</organism>
<reference evidence="1 2" key="1">
    <citation type="submission" date="2020-10" db="EMBL/GenBank/DDBJ databases">
        <title>Wide distribution of Phycisphaera-like planctomycetes from WD2101 soil group in peatlands and genome analysis of the first cultivated representative.</title>
        <authorList>
            <person name="Dedysh S.N."/>
            <person name="Beletsky A.V."/>
            <person name="Ivanova A."/>
            <person name="Kulichevskaya I.S."/>
            <person name="Suzina N.E."/>
            <person name="Philippov D.A."/>
            <person name="Rakitin A.L."/>
            <person name="Mardanov A.V."/>
            <person name="Ravin N.V."/>
        </authorList>
    </citation>
    <scope>NUCLEOTIDE SEQUENCE [LARGE SCALE GENOMIC DNA]</scope>
    <source>
        <strain evidence="1 2">M1803</strain>
    </source>
</reference>
<keyword evidence="2" id="KW-1185">Reference proteome</keyword>
<dbReference type="Gene3D" id="2.40.370.10">
    <property type="entry name" value="AttH-like domain"/>
    <property type="match status" value="1"/>
</dbReference>
<dbReference type="EMBL" id="CP063458">
    <property type="protein sequence ID" value="QOV90228.1"/>
    <property type="molecule type" value="Genomic_DNA"/>
</dbReference>